<accession>A0ABX6EM25</accession>
<dbReference type="Proteomes" id="UP000424673">
    <property type="component" value="Plasmid unnamed1"/>
</dbReference>
<proteinExistence type="predicted"/>
<organism evidence="1 2">
    <name type="scientific">Methylocystis rosea</name>
    <dbReference type="NCBI Taxonomy" id="173366"/>
    <lineage>
        <taxon>Bacteria</taxon>
        <taxon>Pseudomonadati</taxon>
        <taxon>Pseudomonadota</taxon>
        <taxon>Alphaproteobacteria</taxon>
        <taxon>Hyphomicrobiales</taxon>
        <taxon>Methylocystaceae</taxon>
        <taxon>Methylocystis</taxon>
    </lineage>
</organism>
<name>A0ABX6EM25_9HYPH</name>
<evidence type="ECO:0000313" key="2">
    <source>
        <dbReference type="Proteomes" id="UP000424673"/>
    </source>
</evidence>
<keyword evidence="2" id="KW-1185">Reference proteome</keyword>
<dbReference type="RefSeq" id="WP_154453944.1">
    <property type="nucleotide sequence ID" value="NZ_CP044329.1"/>
</dbReference>
<protein>
    <submittedName>
        <fullName evidence="1">Uncharacterized protein</fullName>
    </submittedName>
</protein>
<gene>
    <name evidence="1" type="ORF">F7D13_16865</name>
</gene>
<dbReference type="EMBL" id="CP044329">
    <property type="protein sequence ID" value="QGM95779.1"/>
    <property type="molecule type" value="Genomic_DNA"/>
</dbReference>
<reference evidence="1 2" key="1">
    <citation type="journal article" date="2021" name="AMB Express">
        <title>Isolation and characterisation of Methylocystis spp. for poly-3-hydroxybutyrate production using waste methane feedstocks.</title>
        <authorList>
            <person name="Rumah B.L."/>
            <person name="Stead C.E."/>
            <person name="Claxton Stevens B.H."/>
            <person name="Minton N.P."/>
            <person name="Grosse-Honebrink A."/>
            <person name="Zhang Y."/>
        </authorList>
    </citation>
    <scope>NUCLEOTIDE SEQUENCE [LARGE SCALE GENOMIC DNA]</scope>
    <source>
        <strain evidence="1 2">BRCS1</strain>
    </source>
</reference>
<sequence length="137" mass="15080">MYLFNVPGAMTKPLRCMISASSALVYPFARKASRSGSNCATAALRGLRERAPFFRGAERNADRKADILSEVARLASTAFLSTASPSFNLCAIVMCFALCAVEEGGKYQLGVARRSRIESRWRARKNIAPFATRSRHE</sequence>
<evidence type="ECO:0000313" key="1">
    <source>
        <dbReference type="EMBL" id="QGM95779.1"/>
    </source>
</evidence>
<geneLocation type="plasmid" evidence="1 2">
    <name>unnamed1</name>
</geneLocation>
<keyword evidence="1" id="KW-0614">Plasmid</keyword>